<gene>
    <name evidence="1" type="ORF">LCGC14_0491660</name>
</gene>
<organism evidence="1">
    <name type="scientific">marine sediment metagenome</name>
    <dbReference type="NCBI Taxonomy" id="412755"/>
    <lineage>
        <taxon>unclassified sequences</taxon>
        <taxon>metagenomes</taxon>
        <taxon>ecological metagenomes</taxon>
    </lineage>
</organism>
<reference evidence="1" key="1">
    <citation type="journal article" date="2015" name="Nature">
        <title>Complex archaea that bridge the gap between prokaryotes and eukaryotes.</title>
        <authorList>
            <person name="Spang A."/>
            <person name="Saw J.H."/>
            <person name="Jorgensen S.L."/>
            <person name="Zaremba-Niedzwiedzka K."/>
            <person name="Martijn J."/>
            <person name="Lind A.E."/>
            <person name="van Eijk R."/>
            <person name="Schleper C."/>
            <person name="Guy L."/>
            <person name="Ettema T.J."/>
        </authorList>
    </citation>
    <scope>NUCLEOTIDE SEQUENCE</scope>
</reference>
<protein>
    <submittedName>
        <fullName evidence="1">Uncharacterized protein</fullName>
    </submittedName>
</protein>
<evidence type="ECO:0000313" key="1">
    <source>
        <dbReference type="EMBL" id="KKN64423.1"/>
    </source>
</evidence>
<comment type="caution">
    <text evidence="1">The sequence shown here is derived from an EMBL/GenBank/DDBJ whole genome shotgun (WGS) entry which is preliminary data.</text>
</comment>
<accession>A0A0F9VF58</accession>
<sequence length="87" mass="9888">MLAEILSIVTVGVVIAHLIKDIITDKRQKKLDEQKLQLEQGKAGLDMISKIPEIFKTFLGASLDNPEELKKKLKTFQEAYKDFKIDS</sequence>
<name>A0A0F9VF58_9ZZZZ</name>
<proteinExistence type="predicted"/>
<dbReference type="AlphaFoldDB" id="A0A0F9VF58"/>
<dbReference type="EMBL" id="LAZR01000555">
    <property type="protein sequence ID" value="KKN64423.1"/>
    <property type="molecule type" value="Genomic_DNA"/>
</dbReference>